<dbReference type="OrthoDB" id="692967at2759"/>
<gene>
    <name evidence="1" type="ORF">G2W53_031781</name>
</gene>
<protein>
    <submittedName>
        <fullName evidence="1">Proline-rich protein 4-like</fullName>
    </submittedName>
</protein>
<reference evidence="1" key="1">
    <citation type="submission" date="2020-09" db="EMBL/GenBank/DDBJ databases">
        <title>Genome-Enabled Discovery of Anthraquinone Biosynthesis in Senna tora.</title>
        <authorList>
            <person name="Kang S.-H."/>
            <person name="Pandey R.P."/>
            <person name="Lee C.-M."/>
            <person name="Sim J.-S."/>
            <person name="Jeong J.-T."/>
            <person name="Choi B.-S."/>
            <person name="Jung M."/>
            <person name="Ginzburg D."/>
            <person name="Zhao K."/>
            <person name="Won S.Y."/>
            <person name="Oh T.-J."/>
            <person name="Yu Y."/>
            <person name="Kim N.-H."/>
            <person name="Lee O.R."/>
            <person name="Lee T.-H."/>
            <person name="Bashyal P."/>
            <person name="Kim T.-S."/>
            <person name="Lee W.-H."/>
            <person name="Kawkins C."/>
            <person name="Kim C.-K."/>
            <person name="Kim J.S."/>
            <person name="Ahn B.O."/>
            <person name="Rhee S.Y."/>
            <person name="Sohng J.K."/>
        </authorList>
    </citation>
    <scope>NUCLEOTIDE SEQUENCE</scope>
    <source>
        <tissue evidence="1">Leaf</tissue>
    </source>
</reference>
<name>A0A834SV09_9FABA</name>
<dbReference type="PRINTS" id="PR01217">
    <property type="entry name" value="PRICHEXTENSN"/>
</dbReference>
<accession>A0A834SV09</accession>
<evidence type="ECO:0000313" key="1">
    <source>
        <dbReference type="EMBL" id="KAF7810805.1"/>
    </source>
</evidence>
<evidence type="ECO:0000313" key="2">
    <source>
        <dbReference type="Proteomes" id="UP000634136"/>
    </source>
</evidence>
<organism evidence="1 2">
    <name type="scientific">Senna tora</name>
    <dbReference type="NCBI Taxonomy" id="362788"/>
    <lineage>
        <taxon>Eukaryota</taxon>
        <taxon>Viridiplantae</taxon>
        <taxon>Streptophyta</taxon>
        <taxon>Embryophyta</taxon>
        <taxon>Tracheophyta</taxon>
        <taxon>Spermatophyta</taxon>
        <taxon>Magnoliopsida</taxon>
        <taxon>eudicotyledons</taxon>
        <taxon>Gunneridae</taxon>
        <taxon>Pentapetalae</taxon>
        <taxon>rosids</taxon>
        <taxon>fabids</taxon>
        <taxon>Fabales</taxon>
        <taxon>Fabaceae</taxon>
        <taxon>Caesalpinioideae</taxon>
        <taxon>Cassia clade</taxon>
        <taxon>Senna</taxon>
    </lineage>
</organism>
<dbReference type="Pfam" id="PF01190">
    <property type="entry name" value="Pollen_Ole_e_1"/>
    <property type="match status" value="1"/>
</dbReference>
<dbReference type="PANTHER" id="PTHR33935">
    <property type="entry name" value="OS10G0148100 PROTEIN"/>
    <property type="match status" value="1"/>
</dbReference>
<sequence length="620" mass="68568">MPIASMSATSIIAGTSRSEFFTGTAALHSSQQRSAFLQMSLKLWTSSRNFVPFLASQRFILGSSNSETFSGRHTESCIGVSVLACTPGIHGSPHIDVDSPLPMDLCNPILSTSLPARRLRHVLGLRQGAVKFCFLVCVLFVVSSDICYGTEQQVHRTAEVVGIAECADCSQNDIKTIHAFSGLGVTIECKTENGHFKTRGGGELDDKGNFKITVPHEIVKNGELKEECYAQLHSASSAPCAAHDGLENSKIVVFNSKTSDQDHHKLTLKPFGTIKFSSVTCTSAFLWPFFNYPPLPKLPPLTKFHHPLIPKLPPLHFGHHFPFPHHKIFPPFPPKILPPPTPTYEKPPCPPTVPVYTPPPTPIYEKPPPVPVYTPPPTPIYEKPPPVPVYTPPPVPIYKKPPPTPIYQKPPPVPIYKKPPPVPVYTPPPVPIYKKPPPLPLPPPVPEYKPPCPPPAPKKPCPPPVPIVKKPCPPIPKVLPPIPKVLPPIPKVLPPIPKVLPPIPKVLPPIPKVLPPIPKVFPPYIPIHKPPFFKHHPIFKIPHIPIYKKPLPPFPKLPPFKKPLHPLPKFPPFKKPLHPLPKFPPFKKPWSPLPPLPKFPPKHFSHPKFGEWPPLPPHHA</sequence>
<dbReference type="EMBL" id="JAAIUW010000010">
    <property type="protein sequence ID" value="KAF7810805.1"/>
    <property type="molecule type" value="Genomic_DNA"/>
</dbReference>
<proteinExistence type="predicted"/>
<keyword evidence="2" id="KW-1185">Reference proteome</keyword>
<comment type="caution">
    <text evidence="1">The sequence shown here is derived from an EMBL/GenBank/DDBJ whole genome shotgun (WGS) entry which is preliminary data.</text>
</comment>
<dbReference type="AlphaFoldDB" id="A0A834SV09"/>
<dbReference type="Proteomes" id="UP000634136">
    <property type="component" value="Unassembled WGS sequence"/>
</dbReference>
<dbReference type="PANTHER" id="PTHR33935:SF22">
    <property type="entry name" value="OS10G0149400 PROTEIN"/>
    <property type="match status" value="1"/>
</dbReference>